<dbReference type="InterPro" id="IPR005545">
    <property type="entry name" value="YCII"/>
</dbReference>
<dbReference type="OrthoDB" id="9814407at2"/>
<comment type="similarity">
    <text evidence="1">Belongs to the YciI family.</text>
</comment>
<dbReference type="PANTHER" id="PTHR37828">
    <property type="entry name" value="GSR2449 PROTEIN"/>
    <property type="match status" value="1"/>
</dbReference>
<evidence type="ECO:0000313" key="4">
    <source>
        <dbReference type="Proteomes" id="UP000445696"/>
    </source>
</evidence>
<dbReference type="PANTHER" id="PTHR37828:SF1">
    <property type="entry name" value="YCII-RELATED DOMAIN-CONTAINING PROTEIN"/>
    <property type="match status" value="1"/>
</dbReference>
<protein>
    <recommendedName>
        <fullName evidence="2">YCII-related domain-containing protein</fullName>
    </recommendedName>
</protein>
<dbReference type="EMBL" id="WTVA01000001">
    <property type="protein sequence ID" value="MZR20797.1"/>
    <property type="molecule type" value="Genomic_DNA"/>
</dbReference>
<feature type="domain" description="YCII-related" evidence="2">
    <location>
        <begin position="2"/>
        <end position="81"/>
    </location>
</feature>
<evidence type="ECO:0000256" key="1">
    <source>
        <dbReference type="ARBA" id="ARBA00007689"/>
    </source>
</evidence>
<dbReference type="SUPFAM" id="SSF54909">
    <property type="entry name" value="Dimeric alpha+beta barrel"/>
    <property type="match status" value="1"/>
</dbReference>
<accession>A0A845MCA0</accession>
<dbReference type="Proteomes" id="UP000445696">
    <property type="component" value="Unassembled WGS sequence"/>
</dbReference>
<sequence>MFIILLKFSEKREQATAFMDAHKAWIKRGLEDGVFLLIGSLQPNAGGAILAHNASRDEIQHRVDTDPFVEENVVTAEVLEFTPAMADDRVKFLVG</sequence>
<evidence type="ECO:0000313" key="3">
    <source>
        <dbReference type="EMBL" id="MZR20797.1"/>
    </source>
</evidence>
<name>A0A845MCA0_9PROT</name>
<dbReference type="Gene3D" id="3.30.70.1060">
    <property type="entry name" value="Dimeric alpha+beta barrel"/>
    <property type="match status" value="1"/>
</dbReference>
<comment type="caution">
    <text evidence="3">The sequence shown here is derived from an EMBL/GenBank/DDBJ whole genome shotgun (WGS) entry which is preliminary data.</text>
</comment>
<organism evidence="3 4">
    <name type="scientific">Sneathiella chungangensis</name>
    <dbReference type="NCBI Taxonomy" id="1418234"/>
    <lineage>
        <taxon>Bacteria</taxon>
        <taxon>Pseudomonadati</taxon>
        <taxon>Pseudomonadota</taxon>
        <taxon>Alphaproteobacteria</taxon>
        <taxon>Sneathiellales</taxon>
        <taxon>Sneathiellaceae</taxon>
        <taxon>Sneathiella</taxon>
    </lineage>
</organism>
<dbReference type="RefSeq" id="WP_161337222.1">
    <property type="nucleotide sequence ID" value="NZ_JBHSDG010000002.1"/>
</dbReference>
<gene>
    <name evidence="3" type="ORF">GQF03_00455</name>
</gene>
<proteinExistence type="inferred from homology"/>
<dbReference type="InterPro" id="IPR011008">
    <property type="entry name" value="Dimeric_a/b-barrel"/>
</dbReference>
<keyword evidence="4" id="KW-1185">Reference proteome</keyword>
<reference evidence="3 4" key="1">
    <citation type="journal article" date="2014" name="Int. J. Syst. Evol. Microbiol.">
        <title>Sneathiella chungangensis sp. nov., isolated from a marine sand, and emended description of the genus Sneathiella.</title>
        <authorList>
            <person name="Siamphan C."/>
            <person name="Kim H."/>
            <person name="Lee J.S."/>
            <person name="Kim W."/>
        </authorList>
    </citation>
    <scope>NUCLEOTIDE SEQUENCE [LARGE SCALE GENOMIC DNA]</scope>
    <source>
        <strain evidence="3 4">KCTC 32476</strain>
    </source>
</reference>
<evidence type="ECO:0000259" key="2">
    <source>
        <dbReference type="Pfam" id="PF03795"/>
    </source>
</evidence>
<dbReference type="AlphaFoldDB" id="A0A845MCA0"/>
<dbReference type="Pfam" id="PF03795">
    <property type="entry name" value="YCII"/>
    <property type="match status" value="1"/>
</dbReference>